<evidence type="ECO:0000313" key="8">
    <source>
        <dbReference type="Proteomes" id="UP000241769"/>
    </source>
</evidence>
<gene>
    <name evidence="7" type="ORF">PROFUN_05293</name>
</gene>
<feature type="region of interest" description="Disordered" evidence="5">
    <location>
        <begin position="714"/>
        <end position="765"/>
    </location>
</feature>
<feature type="region of interest" description="Disordered" evidence="5">
    <location>
        <begin position="901"/>
        <end position="922"/>
    </location>
</feature>
<feature type="region of interest" description="Disordered" evidence="5">
    <location>
        <begin position="1"/>
        <end position="36"/>
    </location>
</feature>
<feature type="compositionally biased region" description="Basic and acidic residues" evidence="5">
    <location>
        <begin position="901"/>
        <end position="912"/>
    </location>
</feature>
<dbReference type="InterPro" id="IPR009057">
    <property type="entry name" value="Homeodomain-like_sf"/>
</dbReference>
<dbReference type="Gene3D" id="1.10.10.10">
    <property type="entry name" value="Winged helix-like DNA-binding domain superfamily/Winged helix DNA-binding domain"/>
    <property type="match status" value="1"/>
</dbReference>
<evidence type="ECO:0000256" key="5">
    <source>
        <dbReference type="SAM" id="MobiDB-lite"/>
    </source>
</evidence>
<dbReference type="Gene3D" id="3.50.50.60">
    <property type="entry name" value="FAD/NAD(P)-binding domain"/>
    <property type="match status" value="1"/>
</dbReference>
<dbReference type="Pfam" id="PF04433">
    <property type="entry name" value="SWIRM"/>
    <property type="match status" value="1"/>
</dbReference>
<dbReference type="Pfam" id="PF01593">
    <property type="entry name" value="Amino_oxidase"/>
    <property type="match status" value="1"/>
</dbReference>
<dbReference type="PANTHER" id="PTHR10742:SF386">
    <property type="entry name" value="LYSINE-SPECIFIC HISTONE DEMETHYLASE 1A"/>
    <property type="match status" value="1"/>
</dbReference>
<feature type="compositionally biased region" description="Acidic residues" evidence="5">
    <location>
        <begin position="25"/>
        <end position="36"/>
    </location>
</feature>
<dbReference type="Proteomes" id="UP000241769">
    <property type="component" value="Unassembled WGS sequence"/>
</dbReference>
<name>A0A2P6NRB8_9EUKA</name>
<evidence type="ECO:0000256" key="3">
    <source>
        <dbReference type="ARBA" id="ARBA00023002"/>
    </source>
</evidence>
<dbReference type="GO" id="GO:0008168">
    <property type="term" value="F:methyltransferase activity"/>
    <property type="evidence" value="ECO:0007669"/>
    <property type="project" value="UniProtKB-KW"/>
</dbReference>
<feature type="compositionally biased region" description="Basic and acidic residues" evidence="5">
    <location>
        <begin position="751"/>
        <end position="764"/>
    </location>
</feature>
<dbReference type="EMBL" id="MDYQ01000030">
    <property type="protein sequence ID" value="PRP86511.1"/>
    <property type="molecule type" value="Genomic_DNA"/>
</dbReference>
<keyword evidence="8" id="KW-1185">Reference proteome</keyword>
<dbReference type="InterPro" id="IPR038190">
    <property type="entry name" value="SRI_sf"/>
</dbReference>
<feature type="compositionally biased region" description="Polar residues" evidence="5">
    <location>
        <begin position="669"/>
        <end position="679"/>
    </location>
</feature>
<evidence type="ECO:0000256" key="2">
    <source>
        <dbReference type="ARBA" id="ARBA00005995"/>
    </source>
</evidence>
<keyword evidence="3" id="KW-0560">Oxidoreductase</keyword>
<keyword evidence="4" id="KW-0539">Nucleus</keyword>
<keyword evidence="7" id="KW-0489">Methyltransferase</keyword>
<comment type="caution">
    <text evidence="7">The sequence shown here is derived from an EMBL/GenBank/DDBJ whole genome shotgun (WGS) entry which is preliminary data.</text>
</comment>
<dbReference type="AlphaFoldDB" id="A0A2P6NRB8"/>
<dbReference type="Pfam" id="PF08236">
    <property type="entry name" value="SRI"/>
    <property type="match status" value="1"/>
</dbReference>
<feature type="compositionally biased region" description="Polar residues" evidence="5">
    <location>
        <begin position="716"/>
        <end position="728"/>
    </location>
</feature>
<dbReference type="GO" id="GO:0016491">
    <property type="term" value="F:oxidoreductase activity"/>
    <property type="evidence" value="ECO:0007669"/>
    <property type="project" value="UniProtKB-KW"/>
</dbReference>
<dbReference type="InterPro" id="IPR013257">
    <property type="entry name" value="SRI"/>
</dbReference>
<feature type="compositionally biased region" description="Basic and acidic residues" evidence="5">
    <location>
        <begin position="812"/>
        <end position="822"/>
    </location>
</feature>
<organism evidence="7 8">
    <name type="scientific">Planoprotostelium fungivorum</name>
    <dbReference type="NCBI Taxonomy" id="1890364"/>
    <lineage>
        <taxon>Eukaryota</taxon>
        <taxon>Amoebozoa</taxon>
        <taxon>Evosea</taxon>
        <taxon>Variosea</taxon>
        <taxon>Cavosteliida</taxon>
        <taxon>Cavosteliaceae</taxon>
        <taxon>Planoprotostelium</taxon>
    </lineage>
</organism>
<dbReference type="GO" id="GO:0005694">
    <property type="term" value="C:chromosome"/>
    <property type="evidence" value="ECO:0007669"/>
    <property type="project" value="InterPro"/>
</dbReference>
<dbReference type="SUPFAM" id="SSF46689">
    <property type="entry name" value="Homeodomain-like"/>
    <property type="match status" value="1"/>
</dbReference>
<dbReference type="PANTHER" id="PTHR10742">
    <property type="entry name" value="FLAVIN MONOAMINE OXIDASE"/>
    <property type="match status" value="1"/>
</dbReference>
<dbReference type="InParanoid" id="A0A2P6NRB8"/>
<evidence type="ECO:0000313" key="7">
    <source>
        <dbReference type="EMBL" id="PRP86511.1"/>
    </source>
</evidence>
<feature type="domain" description="SWIRM" evidence="6">
    <location>
        <begin position="41"/>
        <end position="133"/>
    </location>
</feature>
<feature type="compositionally biased region" description="Low complexity" evidence="5">
    <location>
        <begin position="729"/>
        <end position="741"/>
    </location>
</feature>
<evidence type="ECO:0000259" key="6">
    <source>
        <dbReference type="PROSITE" id="PS50934"/>
    </source>
</evidence>
<protein>
    <submittedName>
        <fullName evidence="7">Lysine-specific histone demethylase 1-2</fullName>
    </submittedName>
</protein>
<dbReference type="InterPro" id="IPR036388">
    <property type="entry name" value="WH-like_DNA-bd_sf"/>
</dbReference>
<feature type="compositionally biased region" description="Basic residues" evidence="5">
    <location>
        <begin position="796"/>
        <end position="805"/>
    </location>
</feature>
<feature type="region of interest" description="Disordered" evidence="5">
    <location>
        <begin position="659"/>
        <end position="680"/>
    </location>
</feature>
<feature type="compositionally biased region" description="Basic and acidic residues" evidence="5">
    <location>
        <begin position="1"/>
        <end position="12"/>
    </location>
</feature>
<dbReference type="InterPro" id="IPR050281">
    <property type="entry name" value="Flavin_monoamine_oxidase"/>
</dbReference>
<evidence type="ECO:0000256" key="4">
    <source>
        <dbReference type="ARBA" id="ARBA00023242"/>
    </source>
</evidence>
<sequence>MGISKKNGEGRSSKRLKEKAKVNYNDEENDETTDDDILQKDQVAALAADLPPFDMSELEKQALPAFVDAQEVYVSTRNHILTLWQDDLHKFITVEAAEKSIQTKYRPFVSPAHQFLSRYGFINTGVVKHAVPEKPDRQYKVVVIGAGMSGLAAARQLHHLGYQVTLLEGRNRVGGRVNTDRSLGEGVDLGASIVTGLEGNPLTTVCKQLETKLHPLTYECPIYDIDGVHVDKETDKQVEGLFNTVLQQCAEEREELEESLGASIDILRKKNGEEWSEEEKKKRDRLFDWHVANLEYGCAIDLHKVSRKNWDQDDSYDWAGDHCLLRQGYGSIADRLHDGLDLRLNTSVSMVTYNTGDAKDHSAIVTTSSGDIQCDAVLCTVSLGVLKSKSIQFSPPLPEWKQKSIDNLGFGLLNKVVLLFPEVFWNDELDYFGQTADEGRHRGEFYLYWNLHRCMGRPVLIALMAGEAAYASETRSEEEIVSRVMTSLGKLFGREIPRPTRSIVTRWGSDPFAMGSYSYIAVNSSGDDYDSLARKVDENLFFAGEATTRTHPATAAGAYLSGLRTAGDICRKFQGEIVVDFDVQTLYKEWTSEHVKTPQKKNQQKRLRAKINAERKGTRRGRRGFKMKKAKFNPSYSWLFSSVYKIPKRVEGQINDASTSLSSLPSSSVDRNSGLSQNGIKKEEKFGDYYNPNQCNKRALDFLPARARAAAAAATIPTTPSSEFSQQLSPSTTRPYYSPSPAKRQQISVERSPHERNYRDRPHNDYIYVQNREQRSYYNQPPRQEATYPPQPQPHPTHHQPHPLHHQSPPIHSEERSVEQRHPILQQRPPTSDPTPTTSTEDVKKTELNVSQEIKLPRETKDLLSSAVVSSLSKTVAKHGKQMQKEDFKHLARKLTHICGSKEMKRSGGEEKMGEEEREQMKQRVNKLVVDYVKKMKEDKKPPFN</sequence>
<dbReference type="FunCoup" id="A0A2P6NRB8">
    <property type="interactions" value="539"/>
</dbReference>
<comment type="subcellular location">
    <subcellularLocation>
        <location evidence="1">Nucleus</location>
    </subcellularLocation>
</comment>
<dbReference type="SUPFAM" id="SSF54373">
    <property type="entry name" value="FAD-linked reductases, C-terminal domain"/>
    <property type="match status" value="1"/>
</dbReference>
<keyword evidence="7" id="KW-0808">Transferase</keyword>
<dbReference type="STRING" id="1890364.A0A2P6NRB8"/>
<dbReference type="InterPro" id="IPR007526">
    <property type="entry name" value="SWIRM"/>
</dbReference>
<dbReference type="GO" id="GO:0032259">
    <property type="term" value="P:methylation"/>
    <property type="evidence" value="ECO:0007669"/>
    <property type="project" value="UniProtKB-KW"/>
</dbReference>
<reference evidence="7 8" key="1">
    <citation type="journal article" date="2018" name="Genome Biol. Evol.">
        <title>Multiple Roots of Fruiting Body Formation in Amoebozoa.</title>
        <authorList>
            <person name="Hillmann F."/>
            <person name="Forbes G."/>
            <person name="Novohradska S."/>
            <person name="Ferling I."/>
            <person name="Riege K."/>
            <person name="Groth M."/>
            <person name="Westermann M."/>
            <person name="Marz M."/>
            <person name="Spaller T."/>
            <person name="Winckler T."/>
            <person name="Schaap P."/>
            <person name="Glockner G."/>
        </authorList>
    </citation>
    <scope>NUCLEOTIDE SEQUENCE [LARGE SCALE GENOMIC DNA]</scope>
    <source>
        <strain evidence="7 8">Jena</strain>
    </source>
</reference>
<feature type="compositionally biased region" description="Low complexity" evidence="5">
    <location>
        <begin position="659"/>
        <end position="668"/>
    </location>
</feature>
<dbReference type="Gene3D" id="3.90.660.10">
    <property type="match status" value="1"/>
</dbReference>
<dbReference type="OrthoDB" id="5046242at2759"/>
<dbReference type="Gene3D" id="1.10.1740.100">
    <property type="entry name" value="Set2, Rpb1 interacting domain"/>
    <property type="match status" value="1"/>
</dbReference>
<dbReference type="PROSITE" id="PS50934">
    <property type="entry name" value="SWIRM"/>
    <property type="match status" value="1"/>
</dbReference>
<dbReference type="InterPro" id="IPR002937">
    <property type="entry name" value="Amino_oxidase"/>
</dbReference>
<proteinExistence type="inferred from homology"/>
<evidence type="ECO:0000256" key="1">
    <source>
        <dbReference type="ARBA" id="ARBA00004123"/>
    </source>
</evidence>
<dbReference type="GO" id="GO:0006355">
    <property type="term" value="P:regulation of DNA-templated transcription"/>
    <property type="evidence" value="ECO:0007669"/>
    <property type="project" value="InterPro"/>
</dbReference>
<accession>A0A2P6NRB8</accession>
<dbReference type="SUPFAM" id="SSF51905">
    <property type="entry name" value="FAD/NAD(P)-binding domain"/>
    <property type="match status" value="1"/>
</dbReference>
<dbReference type="InterPro" id="IPR036188">
    <property type="entry name" value="FAD/NAD-bd_sf"/>
</dbReference>
<feature type="region of interest" description="Disordered" evidence="5">
    <location>
        <begin position="780"/>
        <end position="853"/>
    </location>
</feature>
<comment type="similarity">
    <text evidence="2">Belongs to the flavin monoamine oxidase family.</text>
</comment>